<sequence length="80" mass="8932">MMSHTNDQNQPHQDKEAYKSKDTAMAPMNPVPGPPPAAITLHENYTHQVPPYEEQTKFKGGFWRGFCAGLCCGCCLDICF</sequence>
<comment type="subcellular location">
    <subcellularLocation>
        <location evidence="1">Membrane</location>
        <topology evidence="1">Single-pass membrane protein</topology>
    </subcellularLocation>
</comment>
<protein>
    <recommendedName>
        <fullName evidence="7">Cysteine-rich transmembrane domain-containing protein</fullName>
    </recommendedName>
</protein>
<feature type="compositionally biased region" description="Polar residues" evidence="6">
    <location>
        <begin position="1"/>
        <end position="11"/>
    </location>
</feature>
<keyword evidence="4" id="KW-1133">Transmembrane helix</keyword>
<dbReference type="InterPro" id="IPR044850">
    <property type="entry name" value="WIH1-like"/>
</dbReference>
<keyword evidence="9" id="KW-1185">Reference proteome</keyword>
<dbReference type="Pfam" id="PF12734">
    <property type="entry name" value="CYSTM"/>
    <property type="match status" value="1"/>
</dbReference>
<dbReference type="EMBL" id="SDMP01000001">
    <property type="protein sequence ID" value="RYR75688.1"/>
    <property type="molecule type" value="Genomic_DNA"/>
</dbReference>
<evidence type="ECO:0000256" key="5">
    <source>
        <dbReference type="ARBA" id="ARBA00023136"/>
    </source>
</evidence>
<feature type="domain" description="Cysteine-rich transmembrane" evidence="7">
    <location>
        <begin position="49"/>
        <end position="80"/>
    </location>
</feature>
<keyword evidence="5" id="KW-0472">Membrane</keyword>
<dbReference type="PANTHER" id="PTHR31568">
    <property type="entry name" value="RCG49325, ISOFORM CRA_A"/>
    <property type="match status" value="1"/>
</dbReference>
<dbReference type="AlphaFoldDB" id="A0A445EJR4"/>
<reference evidence="8 9" key="1">
    <citation type="submission" date="2019-01" db="EMBL/GenBank/DDBJ databases">
        <title>Sequencing of cultivated peanut Arachis hypogaea provides insights into genome evolution and oil improvement.</title>
        <authorList>
            <person name="Chen X."/>
        </authorList>
    </citation>
    <scope>NUCLEOTIDE SEQUENCE [LARGE SCALE GENOMIC DNA]</scope>
    <source>
        <strain evidence="9">cv. Fuhuasheng</strain>
        <tissue evidence="8">Leaves</tissue>
    </source>
</reference>
<name>A0A445EJR4_ARAHY</name>
<comment type="caution">
    <text evidence="8">The sequence shown here is derived from an EMBL/GenBank/DDBJ whole genome shotgun (WGS) entry which is preliminary data.</text>
</comment>
<evidence type="ECO:0000256" key="4">
    <source>
        <dbReference type="ARBA" id="ARBA00022989"/>
    </source>
</evidence>
<feature type="region of interest" description="Disordered" evidence="6">
    <location>
        <begin position="1"/>
        <end position="39"/>
    </location>
</feature>
<evidence type="ECO:0000256" key="1">
    <source>
        <dbReference type="ARBA" id="ARBA00004167"/>
    </source>
</evidence>
<dbReference type="Proteomes" id="UP000289738">
    <property type="component" value="Chromosome A01"/>
</dbReference>
<evidence type="ECO:0000256" key="3">
    <source>
        <dbReference type="ARBA" id="ARBA00022692"/>
    </source>
</evidence>
<comment type="similarity">
    <text evidence="2">Belongs to the CYSTM1 family.</text>
</comment>
<dbReference type="Gramene" id="arahy.Tifrunner.gnm2.ann2.Ah01g422200.1">
    <property type="protein sequence ID" value="arahy.Tifrunner.gnm2.ann2.Ah01g422200.1-CDS"/>
    <property type="gene ID" value="arahy.Tifrunner.gnm2.ann2.Ah01g422200"/>
</dbReference>
<evidence type="ECO:0000256" key="6">
    <source>
        <dbReference type="SAM" id="MobiDB-lite"/>
    </source>
</evidence>
<proteinExistence type="inferred from homology"/>
<evidence type="ECO:0000256" key="2">
    <source>
        <dbReference type="ARBA" id="ARBA00009444"/>
    </source>
</evidence>
<dbReference type="PANTHER" id="PTHR31568:SF131">
    <property type="entry name" value="CYSTEINE-RICH TRANSMEMBRANE CYSTM DOMAIN-CONTAINING PROTEIN-RELATED"/>
    <property type="match status" value="1"/>
</dbReference>
<accession>A0A445EJR4</accession>
<keyword evidence="3" id="KW-0812">Transmembrane</keyword>
<evidence type="ECO:0000259" key="7">
    <source>
        <dbReference type="Pfam" id="PF12734"/>
    </source>
</evidence>
<dbReference type="InterPro" id="IPR028144">
    <property type="entry name" value="CYSTM_dom"/>
</dbReference>
<evidence type="ECO:0000313" key="9">
    <source>
        <dbReference type="Proteomes" id="UP000289738"/>
    </source>
</evidence>
<dbReference type="STRING" id="3818.A0A445EJR4"/>
<evidence type="ECO:0000313" key="8">
    <source>
        <dbReference type="EMBL" id="RYR75688.1"/>
    </source>
</evidence>
<gene>
    <name evidence="8" type="ORF">Ahy_A01g000269</name>
</gene>
<feature type="compositionally biased region" description="Basic and acidic residues" evidence="6">
    <location>
        <begin position="12"/>
        <end position="22"/>
    </location>
</feature>
<organism evidence="8 9">
    <name type="scientific">Arachis hypogaea</name>
    <name type="common">Peanut</name>
    <dbReference type="NCBI Taxonomy" id="3818"/>
    <lineage>
        <taxon>Eukaryota</taxon>
        <taxon>Viridiplantae</taxon>
        <taxon>Streptophyta</taxon>
        <taxon>Embryophyta</taxon>
        <taxon>Tracheophyta</taxon>
        <taxon>Spermatophyta</taxon>
        <taxon>Magnoliopsida</taxon>
        <taxon>eudicotyledons</taxon>
        <taxon>Gunneridae</taxon>
        <taxon>Pentapetalae</taxon>
        <taxon>rosids</taxon>
        <taxon>fabids</taxon>
        <taxon>Fabales</taxon>
        <taxon>Fabaceae</taxon>
        <taxon>Papilionoideae</taxon>
        <taxon>50 kb inversion clade</taxon>
        <taxon>dalbergioids sensu lato</taxon>
        <taxon>Dalbergieae</taxon>
        <taxon>Pterocarpus clade</taxon>
        <taxon>Arachis</taxon>
    </lineage>
</organism>
<dbReference type="GO" id="GO:0005886">
    <property type="term" value="C:plasma membrane"/>
    <property type="evidence" value="ECO:0007669"/>
    <property type="project" value="InterPro"/>
</dbReference>